<dbReference type="InterPro" id="IPR057678">
    <property type="entry name" value="DUF7918"/>
</dbReference>
<protein>
    <recommendedName>
        <fullName evidence="1">DUF7918 domain-containing protein</fullName>
    </recommendedName>
</protein>
<keyword evidence="3" id="KW-1185">Reference proteome</keyword>
<feature type="domain" description="DUF7918" evidence="1">
    <location>
        <begin position="7"/>
        <end position="218"/>
    </location>
</feature>
<evidence type="ECO:0000259" key="1">
    <source>
        <dbReference type="Pfam" id="PF25534"/>
    </source>
</evidence>
<dbReference type="Proteomes" id="UP000076798">
    <property type="component" value="Unassembled WGS sequence"/>
</dbReference>
<organism evidence="2 3">
    <name type="scientific">Sistotremastrum suecicum HHB10207 ss-3</name>
    <dbReference type="NCBI Taxonomy" id="1314776"/>
    <lineage>
        <taxon>Eukaryota</taxon>
        <taxon>Fungi</taxon>
        <taxon>Dikarya</taxon>
        <taxon>Basidiomycota</taxon>
        <taxon>Agaricomycotina</taxon>
        <taxon>Agaricomycetes</taxon>
        <taxon>Sistotremastrales</taxon>
        <taxon>Sistotremastraceae</taxon>
        <taxon>Sistotremastrum</taxon>
    </lineage>
</organism>
<name>A0A165YYW6_9AGAM</name>
<dbReference type="PANTHER" id="PTHR36223">
    <property type="entry name" value="BETA-LACTAMASE-TYPE TRANSPEPTIDASE FOLD DOMAIN CONTAINING PROTEIN"/>
    <property type="match status" value="1"/>
</dbReference>
<dbReference type="AlphaFoldDB" id="A0A165YYW6"/>
<reference evidence="2 3" key="1">
    <citation type="journal article" date="2016" name="Mol. Biol. Evol.">
        <title>Comparative Genomics of Early-Diverging Mushroom-Forming Fungi Provides Insights into the Origins of Lignocellulose Decay Capabilities.</title>
        <authorList>
            <person name="Nagy L.G."/>
            <person name="Riley R."/>
            <person name="Tritt A."/>
            <person name="Adam C."/>
            <person name="Daum C."/>
            <person name="Floudas D."/>
            <person name="Sun H."/>
            <person name="Yadav J.S."/>
            <person name="Pangilinan J."/>
            <person name="Larsson K.H."/>
            <person name="Matsuura K."/>
            <person name="Barry K."/>
            <person name="Labutti K."/>
            <person name="Kuo R."/>
            <person name="Ohm R.A."/>
            <person name="Bhattacharya S.S."/>
            <person name="Shirouzu T."/>
            <person name="Yoshinaga Y."/>
            <person name="Martin F.M."/>
            <person name="Grigoriev I.V."/>
            <person name="Hibbett D.S."/>
        </authorList>
    </citation>
    <scope>NUCLEOTIDE SEQUENCE [LARGE SCALE GENOMIC DNA]</scope>
    <source>
        <strain evidence="2 3">HHB10207 ss-3</strain>
    </source>
</reference>
<evidence type="ECO:0000313" key="3">
    <source>
        <dbReference type="Proteomes" id="UP000076798"/>
    </source>
</evidence>
<dbReference type="Pfam" id="PF25534">
    <property type="entry name" value="DUF7918"/>
    <property type="match status" value="1"/>
</dbReference>
<sequence>MRNVDGFEAYTKIENNRLDEYQVETSSFRDDGHESNIRVACHIASEAGKHFHIGIRLPKAPSVQLFRVILEIDGTLVQVNNFAPTTARNVTVRSYRLDSLYRTPLLFGKLNLTEDENMAETNETRIKALGTIRIRILPVFLTDVKLVRKYQPLQPLLPVLETKKKGASHCLQRGDLTARPVQPSTKILKKRVMGHRSYEFLFHYAAHAWLQAEGIIPTGARSRANGRSTLTSDVAVDITPRSVSPGDEDAELLLDPEEAQQLRKLKEKMADRRRHRAVKREPLVPLVQGVPPATVIDLTGDDD</sequence>
<accession>A0A165YYW6</accession>
<evidence type="ECO:0000313" key="2">
    <source>
        <dbReference type="EMBL" id="KZT33753.1"/>
    </source>
</evidence>
<dbReference type="EMBL" id="KV428221">
    <property type="protein sequence ID" value="KZT33753.1"/>
    <property type="molecule type" value="Genomic_DNA"/>
</dbReference>
<proteinExistence type="predicted"/>
<dbReference type="OrthoDB" id="3364132at2759"/>
<dbReference type="PANTHER" id="PTHR36223:SF1">
    <property type="entry name" value="TRANSCRIPTION ELONGATION FACTOR EAF N-TERMINAL DOMAIN-CONTAINING PROTEIN"/>
    <property type="match status" value="1"/>
</dbReference>
<gene>
    <name evidence="2" type="ORF">SISSUDRAFT_381073</name>
</gene>